<feature type="domain" description="Transposase MuDR plant" evidence="2">
    <location>
        <begin position="78"/>
        <end position="138"/>
    </location>
</feature>
<comment type="caution">
    <text evidence="3">The sequence shown here is derived from an EMBL/GenBank/DDBJ whole genome shotgun (WGS) entry which is preliminary data.</text>
</comment>
<evidence type="ECO:0000256" key="1">
    <source>
        <dbReference type="SAM" id="MobiDB-lite"/>
    </source>
</evidence>
<protein>
    <recommendedName>
        <fullName evidence="2">Transposase MuDR plant domain-containing protein</fullName>
    </recommendedName>
</protein>
<dbReference type="Proteomes" id="UP001187471">
    <property type="component" value="Unassembled WGS sequence"/>
</dbReference>
<dbReference type="AlphaFoldDB" id="A0AA88R2N8"/>
<name>A0AA88R2N8_9ASTE</name>
<evidence type="ECO:0000313" key="3">
    <source>
        <dbReference type="EMBL" id="KAK2981288.1"/>
    </source>
</evidence>
<keyword evidence="4" id="KW-1185">Reference proteome</keyword>
<evidence type="ECO:0000313" key="4">
    <source>
        <dbReference type="Proteomes" id="UP001187471"/>
    </source>
</evidence>
<feature type="compositionally biased region" description="Basic and acidic residues" evidence="1">
    <location>
        <begin position="33"/>
        <end position="47"/>
    </location>
</feature>
<evidence type="ECO:0000259" key="2">
    <source>
        <dbReference type="Pfam" id="PF03108"/>
    </source>
</evidence>
<dbReference type="Pfam" id="PF03108">
    <property type="entry name" value="DBD_Tnp_Mut"/>
    <property type="match status" value="1"/>
</dbReference>
<sequence length="146" mass="16917">MVQRSSLTHRYGPNVSEEWNCRAPKENVVQPEEQERTSEYNDSDELRSLTSGSEDDVDKGTRSFVQFNPEVDMKKPNFRVGQLFGNASVLKQAIREHAIPTIRNIKLYTNEEERVRAKCYRSPQCDWVLYASKLAEKDSLIVKHII</sequence>
<feature type="region of interest" description="Disordered" evidence="1">
    <location>
        <begin position="1"/>
        <end position="61"/>
    </location>
</feature>
<dbReference type="EMBL" id="JAVXUO010001545">
    <property type="protein sequence ID" value="KAK2981288.1"/>
    <property type="molecule type" value="Genomic_DNA"/>
</dbReference>
<accession>A0AA88R2N8</accession>
<dbReference type="InterPro" id="IPR004332">
    <property type="entry name" value="Transposase_MuDR"/>
</dbReference>
<gene>
    <name evidence="3" type="ORF">RJ640_006989</name>
</gene>
<proteinExistence type="predicted"/>
<organism evidence="3 4">
    <name type="scientific">Escallonia rubra</name>
    <dbReference type="NCBI Taxonomy" id="112253"/>
    <lineage>
        <taxon>Eukaryota</taxon>
        <taxon>Viridiplantae</taxon>
        <taxon>Streptophyta</taxon>
        <taxon>Embryophyta</taxon>
        <taxon>Tracheophyta</taxon>
        <taxon>Spermatophyta</taxon>
        <taxon>Magnoliopsida</taxon>
        <taxon>eudicotyledons</taxon>
        <taxon>Gunneridae</taxon>
        <taxon>Pentapetalae</taxon>
        <taxon>asterids</taxon>
        <taxon>campanulids</taxon>
        <taxon>Escalloniales</taxon>
        <taxon>Escalloniaceae</taxon>
        <taxon>Escallonia</taxon>
    </lineage>
</organism>
<reference evidence="3" key="1">
    <citation type="submission" date="2022-12" db="EMBL/GenBank/DDBJ databases">
        <title>Draft genome assemblies for two species of Escallonia (Escalloniales).</title>
        <authorList>
            <person name="Chanderbali A."/>
            <person name="Dervinis C."/>
            <person name="Anghel I."/>
            <person name="Soltis D."/>
            <person name="Soltis P."/>
            <person name="Zapata F."/>
        </authorList>
    </citation>
    <scope>NUCLEOTIDE SEQUENCE</scope>
    <source>
        <strain evidence="3">UCBG92.1500</strain>
        <tissue evidence="3">Leaf</tissue>
    </source>
</reference>